<proteinExistence type="predicted"/>
<gene>
    <name evidence="1" type="ORF">O6H91_05G117100</name>
</gene>
<organism evidence="1 2">
    <name type="scientific">Diphasiastrum complanatum</name>
    <name type="common">Issler's clubmoss</name>
    <name type="synonym">Lycopodium complanatum</name>
    <dbReference type="NCBI Taxonomy" id="34168"/>
    <lineage>
        <taxon>Eukaryota</taxon>
        <taxon>Viridiplantae</taxon>
        <taxon>Streptophyta</taxon>
        <taxon>Embryophyta</taxon>
        <taxon>Tracheophyta</taxon>
        <taxon>Lycopodiopsida</taxon>
        <taxon>Lycopodiales</taxon>
        <taxon>Lycopodiaceae</taxon>
        <taxon>Lycopodioideae</taxon>
        <taxon>Diphasiastrum</taxon>
    </lineage>
</organism>
<comment type="caution">
    <text evidence="1">The sequence shown here is derived from an EMBL/GenBank/DDBJ whole genome shotgun (WGS) entry which is preliminary data.</text>
</comment>
<keyword evidence="2" id="KW-1185">Reference proteome</keyword>
<reference evidence="2" key="1">
    <citation type="journal article" date="2024" name="Proc. Natl. Acad. Sci. U.S.A.">
        <title>Extraordinary preservation of gene collinearity over three hundred million years revealed in homosporous lycophytes.</title>
        <authorList>
            <person name="Li C."/>
            <person name="Wickell D."/>
            <person name="Kuo L.Y."/>
            <person name="Chen X."/>
            <person name="Nie B."/>
            <person name="Liao X."/>
            <person name="Peng D."/>
            <person name="Ji J."/>
            <person name="Jenkins J."/>
            <person name="Williams M."/>
            <person name="Shu S."/>
            <person name="Plott C."/>
            <person name="Barry K."/>
            <person name="Rajasekar S."/>
            <person name="Grimwood J."/>
            <person name="Han X."/>
            <person name="Sun S."/>
            <person name="Hou Z."/>
            <person name="He W."/>
            <person name="Dai G."/>
            <person name="Sun C."/>
            <person name="Schmutz J."/>
            <person name="Leebens-Mack J.H."/>
            <person name="Li F.W."/>
            <person name="Wang L."/>
        </authorList>
    </citation>
    <scope>NUCLEOTIDE SEQUENCE [LARGE SCALE GENOMIC DNA]</scope>
    <source>
        <strain evidence="2">cv. PW_Plant_1</strain>
    </source>
</reference>
<dbReference type="EMBL" id="CM055096">
    <property type="protein sequence ID" value="KAJ7557216.1"/>
    <property type="molecule type" value="Genomic_DNA"/>
</dbReference>
<dbReference type="Proteomes" id="UP001162992">
    <property type="component" value="Chromosome 5"/>
</dbReference>
<evidence type="ECO:0000313" key="1">
    <source>
        <dbReference type="EMBL" id="KAJ7557216.1"/>
    </source>
</evidence>
<name>A0ACC2DSK4_DIPCM</name>
<evidence type="ECO:0000313" key="2">
    <source>
        <dbReference type="Proteomes" id="UP001162992"/>
    </source>
</evidence>
<protein>
    <submittedName>
        <fullName evidence="1">Uncharacterized protein</fullName>
    </submittedName>
</protein>
<sequence length="221" mass="24507">MTLHLGDTVPDFEANSTYGKIKFHDFIDGHWSILFSHPNDFTPVCTTELGAVGAYLPEFEKRGVKVVALSCNDVESHQRWIEDIESFTPNAKISYPIIADPTRELAIKFGMLDPDEKDASGMPLTARAVFVVGPDKKLKLSILYPATTGRNFVEVLRVLDSLQLTAKYSVATPVDWKNGDKCMVLPSLSNDAARAKFPKGFETFAVPSGKEYIRLTPQPNI</sequence>
<accession>A0ACC2DSK4</accession>